<feature type="transmembrane region" description="Helical" evidence="7">
    <location>
        <begin position="330"/>
        <end position="351"/>
    </location>
</feature>
<comment type="caution">
    <text evidence="9">The sequence shown here is derived from an EMBL/GenBank/DDBJ whole genome shotgun (WGS) entry which is preliminary data.</text>
</comment>
<proteinExistence type="predicted"/>
<feature type="transmembrane region" description="Helical" evidence="7">
    <location>
        <begin position="387"/>
        <end position="408"/>
    </location>
</feature>
<dbReference type="FunFam" id="1.20.1250.20:FF:000196">
    <property type="entry name" value="MFS toxin efflux pump (AflT)"/>
    <property type="match status" value="1"/>
</dbReference>
<evidence type="ECO:0000256" key="2">
    <source>
        <dbReference type="ARBA" id="ARBA00022448"/>
    </source>
</evidence>
<dbReference type="PANTHER" id="PTHR23501">
    <property type="entry name" value="MAJOR FACILITATOR SUPERFAMILY"/>
    <property type="match status" value="1"/>
</dbReference>
<dbReference type="PANTHER" id="PTHR23501:SF201">
    <property type="entry name" value="MFS AFLATOXIN EFFLUX PUMP"/>
    <property type="match status" value="1"/>
</dbReference>
<feature type="transmembrane region" description="Helical" evidence="7">
    <location>
        <begin position="454"/>
        <end position="477"/>
    </location>
</feature>
<comment type="subcellular location">
    <subcellularLocation>
        <location evidence="1">Membrane</location>
        <topology evidence="1">Multi-pass membrane protein</topology>
    </subcellularLocation>
</comment>
<feature type="compositionally biased region" description="Pro residues" evidence="6">
    <location>
        <begin position="557"/>
        <end position="571"/>
    </location>
</feature>
<evidence type="ECO:0000313" key="9">
    <source>
        <dbReference type="EMBL" id="KAK4130006.1"/>
    </source>
</evidence>
<feature type="transmembrane region" description="Helical" evidence="7">
    <location>
        <begin position="129"/>
        <end position="148"/>
    </location>
</feature>
<feature type="compositionally biased region" description="Polar residues" evidence="6">
    <location>
        <begin position="628"/>
        <end position="641"/>
    </location>
</feature>
<dbReference type="InterPro" id="IPR011701">
    <property type="entry name" value="MFS"/>
</dbReference>
<dbReference type="Gene3D" id="1.20.1720.10">
    <property type="entry name" value="Multidrug resistance protein D"/>
    <property type="match status" value="1"/>
</dbReference>
<keyword evidence="2" id="KW-0813">Transport</keyword>
<dbReference type="AlphaFoldDB" id="A0AAN6UE89"/>
<keyword evidence="4 7" id="KW-1133">Transmembrane helix</keyword>
<dbReference type="CDD" id="cd17502">
    <property type="entry name" value="MFS_Azr1_MDR_like"/>
    <property type="match status" value="1"/>
</dbReference>
<feature type="transmembrane region" description="Helical" evidence="7">
    <location>
        <begin position="420"/>
        <end position="442"/>
    </location>
</feature>
<keyword evidence="10" id="KW-1185">Reference proteome</keyword>
<evidence type="ECO:0000313" key="10">
    <source>
        <dbReference type="Proteomes" id="UP001304895"/>
    </source>
</evidence>
<feature type="transmembrane region" description="Helical" evidence="7">
    <location>
        <begin position="259"/>
        <end position="277"/>
    </location>
</feature>
<feature type="region of interest" description="Disordered" evidence="6">
    <location>
        <begin position="552"/>
        <end position="646"/>
    </location>
</feature>
<dbReference type="FunFam" id="1.20.1720.10:FF:000012">
    <property type="entry name" value="MFS toxin efflux pump (AflT)"/>
    <property type="match status" value="1"/>
</dbReference>
<dbReference type="PROSITE" id="PS50850">
    <property type="entry name" value="MFS"/>
    <property type="match status" value="1"/>
</dbReference>
<protein>
    <submittedName>
        <fullName evidence="9">MFS general substrate transporter</fullName>
    </submittedName>
</protein>
<feature type="transmembrane region" description="Helical" evidence="7">
    <location>
        <begin position="219"/>
        <end position="238"/>
    </location>
</feature>
<evidence type="ECO:0000256" key="6">
    <source>
        <dbReference type="SAM" id="MobiDB-lite"/>
    </source>
</evidence>
<feature type="compositionally biased region" description="Polar residues" evidence="6">
    <location>
        <begin position="572"/>
        <end position="593"/>
    </location>
</feature>
<dbReference type="SUPFAM" id="SSF103473">
    <property type="entry name" value="MFS general substrate transporter"/>
    <property type="match status" value="1"/>
</dbReference>
<dbReference type="Proteomes" id="UP001304895">
    <property type="component" value="Unassembled WGS sequence"/>
</dbReference>
<name>A0AAN6UE89_9PEZI</name>
<accession>A0AAN6UE89</accession>
<gene>
    <name evidence="9" type="ORF">BT67DRAFT_392411</name>
</gene>
<dbReference type="InterPro" id="IPR020846">
    <property type="entry name" value="MFS_dom"/>
</dbReference>
<sequence>MAAESQPLDSLGSGQPGQVGRTKGHAEAVDVEKPSPSPHPSGFGPDLTDEDMLFQPRSVRFWLTILCNFLALFLVALDRTIIATAVPRISDEFGALGDIGWYGSSYMLTTACAQLLFGRIYKFYDMKWSFLLSIIVFEMGSVICGAAPSSNVFILGRAVAGLGSAGIFSGCLLIMIPMIPLHRRPAFQGMFGMVFGIASVMGPLIGGGFTGGVTWRWCFYINLPVGAVALVFMIFCWNPPKTTQEPASFIVHVKRLDPLGMFFFLPGIVCLFVAFQWGGSIYAWNEWHIILLLVIFTVCTSAFIAVQILKPETATVPPRIITQRSVAFGTGFTFFLAGSMLMLVYYLPVWFQTVMEVDPLKSGIYTLPLVLSLVVSSILSGGITQKIGYYVPSMLVAPALMSVGEGLLSTLNRNSPTAHWVAFQFLAGFGLGSGMQTSGLAIQTVLPREDISTGIAINFFVQQLGGAVFTSVGQSILTNLLVSQLADVPGFNPDIIFNEGATKLWEHAAPEYVDRIAEAYNYACRHIFLAAMGLAFVSFLCAFGMEWKSIKPGKNGPGPPGPPGPEGPPTPASRSGPSTPDNPTGPTAGSTTAKGPINDSRSGERRQPIQEGRKYGVLSKPSPDRASQRSNTGAGLSSASEIKQDDELARALKDWATYARAEKKKEKRVGDEKKTTWPS</sequence>
<evidence type="ECO:0000256" key="1">
    <source>
        <dbReference type="ARBA" id="ARBA00004141"/>
    </source>
</evidence>
<dbReference type="Pfam" id="PF07690">
    <property type="entry name" value="MFS_1"/>
    <property type="match status" value="1"/>
</dbReference>
<evidence type="ECO:0000259" key="8">
    <source>
        <dbReference type="PROSITE" id="PS50850"/>
    </source>
</evidence>
<reference evidence="9" key="1">
    <citation type="journal article" date="2023" name="Mol. Phylogenet. Evol.">
        <title>Genome-scale phylogeny and comparative genomics of the fungal order Sordariales.</title>
        <authorList>
            <person name="Hensen N."/>
            <person name="Bonometti L."/>
            <person name="Westerberg I."/>
            <person name="Brannstrom I.O."/>
            <person name="Guillou S."/>
            <person name="Cros-Aarteil S."/>
            <person name="Calhoun S."/>
            <person name="Haridas S."/>
            <person name="Kuo A."/>
            <person name="Mondo S."/>
            <person name="Pangilinan J."/>
            <person name="Riley R."/>
            <person name="LaButti K."/>
            <person name="Andreopoulos B."/>
            <person name="Lipzen A."/>
            <person name="Chen C."/>
            <person name="Yan M."/>
            <person name="Daum C."/>
            <person name="Ng V."/>
            <person name="Clum A."/>
            <person name="Steindorff A."/>
            <person name="Ohm R.A."/>
            <person name="Martin F."/>
            <person name="Silar P."/>
            <person name="Natvig D.O."/>
            <person name="Lalanne C."/>
            <person name="Gautier V."/>
            <person name="Ament-Velasquez S.L."/>
            <person name="Kruys A."/>
            <person name="Hutchinson M.I."/>
            <person name="Powell A.J."/>
            <person name="Barry K."/>
            <person name="Miller A.N."/>
            <person name="Grigoriev I.V."/>
            <person name="Debuchy R."/>
            <person name="Gladieux P."/>
            <person name="Hiltunen Thoren M."/>
            <person name="Johannesson H."/>
        </authorList>
    </citation>
    <scope>NUCLEOTIDE SEQUENCE</scope>
    <source>
        <strain evidence="9">CBS 123565</strain>
    </source>
</reference>
<evidence type="ECO:0000256" key="3">
    <source>
        <dbReference type="ARBA" id="ARBA00022692"/>
    </source>
</evidence>
<dbReference type="Gene3D" id="1.20.1250.20">
    <property type="entry name" value="MFS general substrate transporter like domains"/>
    <property type="match status" value="1"/>
</dbReference>
<feature type="region of interest" description="Disordered" evidence="6">
    <location>
        <begin position="1"/>
        <end position="43"/>
    </location>
</feature>
<feature type="transmembrane region" description="Helical" evidence="7">
    <location>
        <begin position="99"/>
        <end position="117"/>
    </location>
</feature>
<feature type="compositionally biased region" description="Basic and acidic residues" evidence="6">
    <location>
        <begin position="601"/>
        <end position="614"/>
    </location>
</feature>
<feature type="transmembrane region" description="Helical" evidence="7">
    <location>
        <begin position="191"/>
        <end position="213"/>
    </location>
</feature>
<feature type="transmembrane region" description="Helical" evidence="7">
    <location>
        <begin position="363"/>
        <end position="380"/>
    </location>
</feature>
<dbReference type="InterPro" id="IPR036259">
    <property type="entry name" value="MFS_trans_sf"/>
</dbReference>
<keyword evidence="3 7" id="KW-0812">Transmembrane</keyword>
<dbReference type="EMBL" id="MU853445">
    <property type="protein sequence ID" value="KAK4130006.1"/>
    <property type="molecule type" value="Genomic_DNA"/>
</dbReference>
<evidence type="ECO:0000256" key="7">
    <source>
        <dbReference type="SAM" id="Phobius"/>
    </source>
</evidence>
<feature type="domain" description="Major facilitator superfamily (MFS) profile" evidence="8">
    <location>
        <begin position="64"/>
        <end position="550"/>
    </location>
</feature>
<evidence type="ECO:0000256" key="5">
    <source>
        <dbReference type="ARBA" id="ARBA00023136"/>
    </source>
</evidence>
<feature type="transmembrane region" description="Helical" evidence="7">
    <location>
        <begin position="154"/>
        <end position="179"/>
    </location>
</feature>
<organism evidence="9 10">
    <name type="scientific">Trichocladium antarcticum</name>
    <dbReference type="NCBI Taxonomy" id="1450529"/>
    <lineage>
        <taxon>Eukaryota</taxon>
        <taxon>Fungi</taxon>
        <taxon>Dikarya</taxon>
        <taxon>Ascomycota</taxon>
        <taxon>Pezizomycotina</taxon>
        <taxon>Sordariomycetes</taxon>
        <taxon>Sordariomycetidae</taxon>
        <taxon>Sordariales</taxon>
        <taxon>Chaetomiaceae</taxon>
        <taxon>Trichocladium</taxon>
    </lineage>
</organism>
<feature type="compositionally biased region" description="Basic and acidic residues" evidence="6">
    <location>
        <begin position="24"/>
        <end position="33"/>
    </location>
</feature>
<feature type="transmembrane region" description="Helical" evidence="7">
    <location>
        <begin position="289"/>
        <end position="309"/>
    </location>
</feature>
<evidence type="ECO:0000256" key="4">
    <source>
        <dbReference type="ARBA" id="ARBA00022989"/>
    </source>
</evidence>
<dbReference type="GO" id="GO:0005886">
    <property type="term" value="C:plasma membrane"/>
    <property type="evidence" value="ECO:0007669"/>
    <property type="project" value="TreeGrafter"/>
</dbReference>
<feature type="transmembrane region" description="Helical" evidence="7">
    <location>
        <begin position="61"/>
        <end position="87"/>
    </location>
</feature>
<reference evidence="9" key="2">
    <citation type="submission" date="2023-05" db="EMBL/GenBank/DDBJ databases">
        <authorList>
            <consortium name="Lawrence Berkeley National Laboratory"/>
            <person name="Steindorff A."/>
            <person name="Hensen N."/>
            <person name="Bonometti L."/>
            <person name="Westerberg I."/>
            <person name="Brannstrom I.O."/>
            <person name="Guillou S."/>
            <person name="Cros-Aarteil S."/>
            <person name="Calhoun S."/>
            <person name="Haridas S."/>
            <person name="Kuo A."/>
            <person name="Mondo S."/>
            <person name="Pangilinan J."/>
            <person name="Riley R."/>
            <person name="Labutti K."/>
            <person name="Andreopoulos B."/>
            <person name="Lipzen A."/>
            <person name="Chen C."/>
            <person name="Yanf M."/>
            <person name="Daum C."/>
            <person name="Ng V."/>
            <person name="Clum A."/>
            <person name="Ohm R."/>
            <person name="Martin F."/>
            <person name="Silar P."/>
            <person name="Natvig D."/>
            <person name="Lalanne C."/>
            <person name="Gautier V."/>
            <person name="Ament-Velasquez S.L."/>
            <person name="Kruys A."/>
            <person name="Hutchinson M.I."/>
            <person name="Powell A.J."/>
            <person name="Barry K."/>
            <person name="Miller A.N."/>
            <person name="Grigoriev I.V."/>
            <person name="Debuchy R."/>
            <person name="Gladieux P."/>
            <person name="Thoren M.H."/>
            <person name="Johannesson H."/>
        </authorList>
    </citation>
    <scope>NUCLEOTIDE SEQUENCE</scope>
    <source>
        <strain evidence="9">CBS 123565</strain>
    </source>
</reference>
<feature type="transmembrane region" description="Helical" evidence="7">
    <location>
        <begin position="527"/>
        <end position="545"/>
    </location>
</feature>
<keyword evidence="5 7" id="KW-0472">Membrane</keyword>
<dbReference type="GO" id="GO:0022857">
    <property type="term" value="F:transmembrane transporter activity"/>
    <property type="evidence" value="ECO:0007669"/>
    <property type="project" value="InterPro"/>
</dbReference>